<dbReference type="Pfam" id="PF00766">
    <property type="entry name" value="ETF_alpha"/>
    <property type="match status" value="1"/>
</dbReference>
<dbReference type="InterPro" id="IPR014731">
    <property type="entry name" value="ETF_asu_C"/>
</dbReference>
<feature type="non-terminal residue" evidence="3">
    <location>
        <position position="326"/>
    </location>
</feature>
<dbReference type="InterPro" id="IPR029035">
    <property type="entry name" value="DHS-like_NAD/FAD-binding_dom"/>
</dbReference>
<dbReference type="SMART" id="SM00893">
    <property type="entry name" value="ETF"/>
    <property type="match status" value="1"/>
</dbReference>
<accession>X1F1K1</accession>
<evidence type="ECO:0000313" key="3">
    <source>
        <dbReference type="EMBL" id="GAH39471.1"/>
    </source>
</evidence>
<proteinExistence type="inferred from homology"/>
<organism evidence="3">
    <name type="scientific">marine sediment metagenome</name>
    <dbReference type="NCBI Taxonomy" id="412755"/>
    <lineage>
        <taxon>unclassified sequences</taxon>
        <taxon>metagenomes</taxon>
        <taxon>ecological metagenomes</taxon>
    </lineage>
</organism>
<comment type="caution">
    <text evidence="3">The sequence shown here is derived from an EMBL/GenBank/DDBJ whole genome shotgun (WGS) entry which is preliminary data.</text>
</comment>
<dbReference type="CDD" id="cd01715">
    <property type="entry name" value="ETF_alpha"/>
    <property type="match status" value="1"/>
</dbReference>
<dbReference type="EMBL" id="BARU01008303">
    <property type="protein sequence ID" value="GAH39471.1"/>
    <property type="molecule type" value="Genomic_DNA"/>
</dbReference>
<dbReference type="Pfam" id="PF01012">
    <property type="entry name" value="ETF"/>
    <property type="match status" value="1"/>
</dbReference>
<dbReference type="SUPFAM" id="SSF52467">
    <property type="entry name" value="DHS-like NAD/FAD-binding domain"/>
    <property type="match status" value="1"/>
</dbReference>
<dbReference type="InterPro" id="IPR033947">
    <property type="entry name" value="ETF_alpha_N"/>
</dbReference>
<sequence length="326" mass="34997">MAEYKGILVCGELADEKLASITTELLGCGRKLANSLQEDLSCLLASDVIGEASKEAIAFGADKVYAVEHPALKEYQADFYIQAIKKLVKEISPRTILMGQTFMGRDLAPRLAFRLGTSLATDCLDLSIDPETKLLIQTRPVYGGNAQAIFTSELVPQVVTVRTKAMSPLDRDDSRKGEVVPTKIDIDTSKVMTKILETVKEEAVGIKLEDAPVIVCGGRGMGGPEPFKTTLKTLADLLHGAVGSSRPPVDNGWVAESLHIDLTGKIIAPDIYIAIAVSGSSQHIAGCSGSKHLIAINKDPEANIFREAEFGVVGKYEEVVPAFTNK</sequence>
<dbReference type="Gene3D" id="3.40.50.620">
    <property type="entry name" value="HUPs"/>
    <property type="match status" value="1"/>
</dbReference>
<dbReference type="AlphaFoldDB" id="X1F1K1"/>
<dbReference type="PIRSF" id="PIRSF000089">
    <property type="entry name" value="Electra_flavoP_a"/>
    <property type="match status" value="1"/>
</dbReference>
<dbReference type="GO" id="GO:0033539">
    <property type="term" value="P:fatty acid beta-oxidation using acyl-CoA dehydrogenase"/>
    <property type="evidence" value="ECO:0007669"/>
    <property type="project" value="TreeGrafter"/>
</dbReference>
<protein>
    <recommendedName>
        <fullName evidence="2">Electron transfer flavoprotein alpha/beta-subunit N-terminal domain-containing protein</fullName>
    </recommendedName>
</protein>
<evidence type="ECO:0000259" key="2">
    <source>
        <dbReference type="SMART" id="SM00893"/>
    </source>
</evidence>
<comment type="similarity">
    <text evidence="1">Belongs to the ETF alpha-subunit/FixB family.</text>
</comment>
<dbReference type="InterPro" id="IPR001308">
    <property type="entry name" value="ETF_a/FixB"/>
</dbReference>
<dbReference type="InterPro" id="IPR014729">
    <property type="entry name" value="Rossmann-like_a/b/a_fold"/>
</dbReference>
<evidence type="ECO:0000256" key="1">
    <source>
        <dbReference type="ARBA" id="ARBA00005817"/>
    </source>
</evidence>
<dbReference type="GO" id="GO:0050660">
    <property type="term" value="F:flavin adenine dinucleotide binding"/>
    <property type="evidence" value="ECO:0007669"/>
    <property type="project" value="InterPro"/>
</dbReference>
<dbReference type="InterPro" id="IPR014730">
    <property type="entry name" value="ETF_a/b_N"/>
</dbReference>
<name>X1F1K1_9ZZZZ</name>
<dbReference type="Gene3D" id="3.40.50.1220">
    <property type="entry name" value="TPP-binding domain"/>
    <property type="match status" value="1"/>
</dbReference>
<dbReference type="GO" id="GO:0009055">
    <property type="term" value="F:electron transfer activity"/>
    <property type="evidence" value="ECO:0007669"/>
    <property type="project" value="InterPro"/>
</dbReference>
<feature type="domain" description="Electron transfer flavoprotein alpha/beta-subunit N-terminal" evidence="2">
    <location>
        <begin position="7"/>
        <end position="201"/>
    </location>
</feature>
<reference evidence="3" key="1">
    <citation type="journal article" date="2014" name="Front. Microbiol.">
        <title>High frequency of phylogenetically diverse reductive dehalogenase-homologous genes in deep subseafloor sedimentary metagenomes.</title>
        <authorList>
            <person name="Kawai M."/>
            <person name="Futagami T."/>
            <person name="Toyoda A."/>
            <person name="Takaki Y."/>
            <person name="Nishi S."/>
            <person name="Hori S."/>
            <person name="Arai W."/>
            <person name="Tsubouchi T."/>
            <person name="Morono Y."/>
            <person name="Uchiyama I."/>
            <person name="Ito T."/>
            <person name="Fujiyama A."/>
            <person name="Inagaki F."/>
            <person name="Takami H."/>
        </authorList>
    </citation>
    <scope>NUCLEOTIDE SEQUENCE</scope>
    <source>
        <strain evidence="3">Expedition CK06-06</strain>
    </source>
</reference>
<dbReference type="PANTHER" id="PTHR43153">
    <property type="entry name" value="ELECTRON TRANSFER FLAVOPROTEIN ALPHA"/>
    <property type="match status" value="1"/>
</dbReference>
<dbReference type="PANTHER" id="PTHR43153:SF1">
    <property type="entry name" value="ELECTRON TRANSFER FLAVOPROTEIN SUBUNIT ALPHA, MITOCHONDRIAL"/>
    <property type="match status" value="1"/>
</dbReference>
<gene>
    <name evidence="3" type="ORF">S03H2_16266</name>
</gene>
<dbReference type="SUPFAM" id="SSF52402">
    <property type="entry name" value="Adenine nucleotide alpha hydrolases-like"/>
    <property type="match status" value="1"/>
</dbReference>